<keyword evidence="8" id="KW-1185">Reference proteome</keyword>
<dbReference type="SUPFAM" id="SSF52540">
    <property type="entry name" value="P-loop containing nucleoside triphosphate hydrolases"/>
    <property type="match status" value="1"/>
</dbReference>
<dbReference type="SUPFAM" id="SSF46689">
    <property type="entry name" value="Homeodomain-like"/>
    <property type="match status" value="1"/>
</dbReference>
<dbReference type="Gene3D" id="3.40.50.300">
    <property type="entry name" value="P-loop containing nucleotide triphosphate hydrolases"/>
    <property type="match status" value="1"/>
</dbReference>
<evidence type="ECO:0000256" key="2">
    <source>
        <dbReference type="ARBA" id="ARBA00022840"/>
    </source>
</evidence>
<reference evidence="7 8" key="1">
    <citation type="submission" date="2019-06" db="EMBL/GenBank/DDBJ databases">
        <title>Whole genome shotgun sequence of Brevibacillus reuszeri NBRC 15719.</title>
        <authorList>
            <person name="Hosoyama A."/>
            <person name="Uohara A."/>
            <person name="Ohji S."/>
            <person name="Ichikawa N."/>
        </authorList>
    </citation>
    <scope>NUCLEOTIDE SEQUENCE [LARGE SCALE GENOMIC DNA]</scope>
    <source>
        <strain evidence="7 8">NBRC 15719</strain>
    </source>
</reference>
<dbReference type="SMART" id="SM00382">
    <property type="entry name" value="AAA"/>
    <property type="match status" value="1"/>
</dbReference>
<dbReference type="InterPro" id="IPR003593">
    <property type="entry name" value="AAA+_ATPase"/>
</dbReference>
<dbReference type="InterPro" id="IPR025662">
    <property type="entry name" value="Sigma_54_int_dom_ATP-bd_1"/>
</dbReference>
<dbReference type="EMBL" id="BJON01000033">
    <property type="protein sequence ID" value="GED72706.1"/>
    <property type="molecule type" value="Genomic_DNA"/>
</dbReference>
<evidence type="ECO:0000256" key="3">
    <source>
        <dbReference type="ARBA" id="ARBA00023015"/>
    </source>
</evidence>
<organism evidence="7 8">
    <name type="scientific">Brevibacillus reuszeri</name>
    <dbReference type="NCBI Taxonomy" id="54915"/>
    <lineage>
        <taxon>Bacteria</taxon>
        <taxon>Bacillati</taxon>
        <taxon>Bacillota</taxon>
        <taxon>Bacilli</taxon>
        <taxon>Bacillales</taxon>
        <taxon>Paenibacillaceae</taxon>
        <taxon>Brevibacillus</taxon>
    </lineage>
</organism>
<dbReference type="PROSITE" id="PS00688">
    <property type="entry name" value="SIGMA54_INTERACT_3"/>
    <property type="match status" value="1"/>
</dbReference>
<dbReference type="Proteomes" id="UP000319578">
    <property type="component" value="Unassembled WGS sequence"/>
</dbReference>
<evidence type="ECO:0000256" key="1">
    <source>
        <dbReference type="ARBA" id="ARBA00022741"/>
    </source>
</evidence>
<feature type="domain" description="Sigma-54 factor interaction" evidence="6">
    <location>
        <begin position="145"/>
        <end position="373"/>
    </location>
</feature>
<dbReference type="Gene3D" id="3.30.450.20">
    <property type="entry name" value="PAS domain"/>
    <property type="match status" value="1"/>
</dbReference>
<dbReference type="PROSITE" id="PS50045">
    <property type="entry name" value="SIGMA54_INTERACT_4"/>
    <property type="match status" value="1"/>
</dbReference>
<comment type="caution">
    <text evidence="7">The sequence shown here is derived from an EMBL/GenBank/DDBJ whole genome shotgun (WGS) entry which is preliminary data.</text>
</comment>
<gene>
    <name evidence="7" type="primary">rocR_4</name>
    <name evidence="7" type="ORF">BRE01_64080</name>
</gene>
<evidence type="ECO:0000256" key="5">
    <source>
        <dbReference type="ARBA" id="ARBA00023163"/>
    </source>
</evidence>
<protein>
    <submittedName>
        <fullName evidence="7">Arginine utilization regulatory protein</fullName>
    </submittedName>
</protein>
<dbReference type="InterPro" id="IPR009057">
    <property type="entry name" value="Homeodomain-like_sf"/>
</dbReference>
<dbReference type="PRINTS" id="PR01590">
    <property type="entry name" value="HTHFIS"/>
</dbReference>
<dbReference type="InterPro" id="IPR027417">
    <property type="entry name" value="P-loop_NTPase"/>
</dbReference>
<name>A0ABQ0TY92_9BACL</name>
<keyword evidence="1" id="KW-0547">Nucleotide-binding</keyword>
<dbReference type="PANTHER" id="PTHR32071">
    <property type="entry name" value="TRANSCRIPTIONAL REGULATORY PROTEIN"/>
    <property type="match status" value="1"/>
</dbReference>
<keyword evidence="4" id="KW-0238">DNA-binding</keyword>
<dbReference type="Pfam" id="PF25601">
    <property type="entry name" value="AAA_lid_14"/>
    <property type="match status" value="1"/>
</dbReference>
<dbReference type="InterPro" id="IPR058031">
    <property type="entry name" value="AAA_lid_NorR"/>
</dbReference>
<keyword evidence="5" id="KW-0804">Transcription</keyword>
<dbReference type="Gene3D" id="1.10.8.60">
    <property type="match status" value="1"/>
</dbReference>
<accession>A0ABQ0TY92</accession>
<proteinExistence type="predicted"/>
<dbReference type="Pfam" id="PF02954">
    <property type="entry name" value="HTH_8"/>
    <property type="match status" value="1"/>
</dbReference>
<dbReference type="InterPro" id="IPR025944">
    <property type="entry name" value="Sigma_54_int_dom_CS"/>
</dbReference>
<evidence type="ECO:0000259" key="6">
    <source>
        <dbReference type="PROSITE" id="PS50045"/>
    </source>
</evidence>
<dbReference type="InterPro" id="IPR002197">
    <property type="entry name" value="HTH_Fis"/>
</dbReference>
<evidence type="ECO:0000256" key="4">
    <source>
        <dbReference type="ARBA" id="ARBA00023125"/>
    </source>
</evidence>
<dbReference type="Pfam" id="PF00158">
    <property type="entry name" value="Sigma54_activat"/>
    <property type="match status" value="1"/>
</dbReference>
<keyword evidence="3" id="KW-0805">Transcription regulation</keyword>
<sequence>MYYEQLNQMKENFKQTDLICIVDKKGNILYYNNYNDVCNKLGSNDVIGMPLLEVYPWLSNETSTVLKVIEKGEPIVNELQCYEVNKSFTVNAINSAFPLKNKSDLLGAVIVSTNLDEKPHKMKKNSRIHKEALATLHAKYTFNDIVTVSEGLNLTKIQLKKAALKDSNILIYGETGTGKELFAHSIHNDSSRRNFPLVAQNCAAIPSTLIESILFGTTKGSFTGAEDKQGIFEIADGGTLFLDEINSMPIEMQVKLLRVIEERTVRRIGDHRDIPINVRVIASTNENPMNLLKEKRFREDLFYRLNVVSVEIPPLRKRKEDIDYLCSYFINYYNQAFGENITGLDSEARKILNNYGWPGNVRELRNCIEGAFNLVDGSIITPKELPTYILASEEDAPIKKLSDGNSLMDLVEQYEKEILKDALVKTHFNIAKAARLLAIPRQSFYNKMKKYKLQT</sequence>
<dbReference type="PROSITE" id="PS00676">
    <property type="entry name" value="SIGMA54_INTERACT_2"/>
    <property type="match status" value="1"/>
</dbReference>
<keyword evidence="2" id="KW-0067">ATP-binding</keyword>
<dbReference type="Gene3D" id="1.10.10.60">
    <property type="entry name" value="Homeodomain-like"/>
    <property type="match status" value="1"/>
</dbReference>
<dbReference type="InterPro" id="IPR002078">
    <property type="entry name" value="Sigma_54_int"/>
</dbReference>
<dbReference type="InterPro" id="IPR025943">
    <property type="entry name" value="Sigma_54_int_dom_ATP-bd_2"/>
</dbReference>
<evidence type="ECO:0000313" key="7">
    <source>
        <dbReference type="EMBL" id="GED72706.1"/>
    </source>
</evidence>
<dbReference type="PROSITE" id="PS00675">
    <property type="entry name" value="SIGMA54_INTERACT_1"/>
    <property type="match status" value="1"/>
</dbReference>
<dbReference type="PANTHER" id="PTHR32071:SF74">
    <property type="entry name" value="TRANSCRIPTIONAL ACTIVATOR ROCR"/>
    <property type="match status" value="1"/>
</dbReference>
<dbReference type="CDD" id="cd00009">
    <property type="entry name" value="AAA"/>
    <property type="match status" value="1"/>
</dbReference>
<evidence type="ECO:0000313" key="8">
    <source>
        <dbReference type="Proteomes" id="UP000319578"/>
    </source>
</evidence>
<dbReference type="RefSeq" id="WP_201783432.1">
    <property type="nucleotide sequence ID" value="NZ_BJON01000033.1"/>
</dbReference>